<name>A0A9Q1ERP9_SYNKA</name>
<keyword evidence="2" id="KW-1185">Reference proteome</keyword>
<evidence type="ECO:0000313" key="2">
    <source>
        <dbReference type="Proteomes" id="UP001152622"/>
    </source>
</evidence>
<comment type="caution">
    <text evidence="1">The sequence shown here is derived from an EMBL/GenBank/DDBJ whole genome shotgun (WGS) entry which is preliminary data.</text>
</comment>
<accession>A0A9Q1ERP9</accession>
<evidence type="ECO:0000313" key="1">
    <source>
        <dbReference type="EMBL" id="KAJ8343771.1"/>
    </source>
</evidence>
<gene>
    <name evidence="1" type="ORF">SKAU_G00311000</name>
</gene>
<dbReference type="Proteomes" id="UP001152622">
    <property type="component" value="Chromosome 13"/>
</dbReference>
<dbReference type="AlphaFoldDB" id="A0A9Q1ERP9"/>
<dbReference type="EMBL" id="JAINUF010000013">
    <property type="protein sequence ID" value="KAJ8343771.1"/>
    <property type="molecule type" value="Genomic_DNA"/>
</dbReference>
<organism evidence="1 2">
    <name type="scientific">Synaphobranchus kaupii</name>
    <name type="common">Kaup's arrowtooth eel</name>
    <dbReference type="NCBI Taxonomy" id="118154"/>
    <lineage>
        <taxon>Eukaryota</taxon>
        <taxon>Metazoa</taxon>
        <taxon>Chordata</taxon>
        <taxon>Craniata</taxon>
        <taxon>Vertebrata</taxon>
        <taxon>Euteleostomi</taxon>
        <taxon>Actinopterygii</taxon>
        <taxon>Neopterygii</taxon>
        <taxon>Teleostei</taxon>
        <taxon>Anguilliformes</taxon>
        <taxon>Synaphobranchidae</taxon>
        <taxon>Synaphobranchus</taxon>
    </lineage>
</organism>
<reference evidence="1" key="1">
    <citation type="journal article" date="2023" name="Science">
        <title>Genome structures resolve the early diversification of teleost fishes.</title>
        <authorList>
            <person name="Parey E."/>
            <person name="Louis A."/>
            <person name="Montfort J."/>
            <person name="Bouchez O."/>
            <person name="Roques C."/>
            <person name="Iampietro C."/>
            <person name="Lluch J."/>
            <person name="Castinel A."/>
            <person name="Donnadieu C."/>
            <person name="Desvignes T."/>
            <person name="Floi Bucao C."/>
            <person name="Jouanno E."/>
            <person name="Wen M."/>
            <person name="Mejri S."/>
            <person name="Dirks R."/>
            <person name="Jansen H."/>
            <person name="Henkel C."/>
            <person name="Chen W.J."/>
            <person name="Zahm M."/>
            <person name="Cabau C."/>
            <person name="Klopp C."/>
            <person name="Thompson A.W."/>
            <person name="Robinson-Rechavi M."/>
            <person name="Braasch I."/>
            <person name="Lecointre G."/>
            <person name="Bobe J."/>
            <person name="Postlethwait J.H."/>
            <person name="Berthelot C."/>
            <person name="Roest Crollius H."/>
            <person name="Guiguen Y."/>
        </authorList>
    </citation>
    <scope>NUCLEOTIDE SEQUENCE</scope>
    <source>
        <strain evidence="1">WJC10195</strain>
    </source>
</reference>
<proteinExistence type="predicted"/>
<protein>
    <submittedName>
        <fullName evidence="1">Uncharacterized protein</fullName>
    </submittedName>
</protein>
<sequence>MRFRHCCSRAVLPKCRGGLIPRGSRGFALLSTNAGITTQDEPVLCAQRAALLWLRHAKPLSMDNPIYRGKQALKVTDAPCYIEQSTLRAKALFTEGRVFEQLFTARCRWPWQALLGSVCKVPPSSKPRSQSQIRRGKQQAGSAFCAPDANALILKQNPAVFLGTRKLGWSCTVEAGRPDKDLTQHHWTHLSALSTRGWRGDEDPDRLRALSKDIPHHWSTELEHRDGIPPGESVTRTQTMTRSLIGPVTSVPLLEKKGGSASVNDGCHGSANQTHVRPALSEQLFPSRGLDVSPRTLSAGHITAAGEARKFTLRMNSCPGVLHPLKAANDQCPKGDGTTPRADTLQLGRGERIRSVAMLFLFRRAGAGFRPSDYHATHVKAATRER</sequence>